<evidence type="ECO:0000313" key="2">
    <source>
        <dbReference type="EMBL" id="CAB4299475.1"/>
    </source>
</evidence>
<reference evidence="3" key="1">
    <citation type="journal article" date="2020" name="Genome Biol.">
        <title>Gamete binning: chromosome-level and haplotype-resolved genome assembly enabled by high-throughput single-cell sequencing of gamete genomes.</title>
        <authorList>
            <person name="Campoy J.A."/>
            <person name="Sun H."/>
            <person name="Goel M."/>
            <person name="Jiao W.-B."/>
            <person name="Folz-Donahue K."/>
            <person name="Wang N."/>
            <person name="Rubio M."/>
            <person name="Liu C."/>
            <person name="Kukat C."/>
            <person name="Ruiz D."/>
            <person name="Huettel B."/>
            <person name="Schneeberger K."/>
        </authorList>
    </citation>
    <scope>NUCLEOTIDE SEQUENCE [LARGE SCALE GENOMIC DNA]</scope>
    <source>
        <strain evidence="3">cv. Rojo Pasion</strain>
    </source>
</reference>
<organism evidence="2 3">
    <name type="scientific">Prunus armeniaca</name>
    <name type="common">Apricot</name>
    <name type="synonym">Armeniaca vulgaris</name>
    <dbReference type="NCBI Taxonomy" id="36596"/>
    <lineage>
        <taxon>Eukaryota</taxon>
        <taxon>Viridiplantae</taxon>
        <taxon>Streptophyta</taxon>
        <taxon>Embryophyta</taxon>
        <taxon>Tracheophyta</taxon>
        <taxon>Spermatophyta</taxon>
        <taxon>Magnoliopsida</taxon>
        <taxon>eudicotyledons</taxon>
        <taxon>Gunneridae</taxon>
        <taxon>Pentapetalae</taxon>
        <taxon>rosids</taxon>
        <taxon>fabids</taxon>
        <taxon>Rosales</taxon>
        <taxon>Rosaceae</taxon>
        <taxon>Amygdaloideae</taxon>
        <taxon>Amygdaleae</taxon>
        <taxon>Prunus</taxon>
    </lineage>
</organism>
<protein>
    <submittedName>
        <fullName evidence="2">Uncharacterized protein</fullName>
    </submittedName>
</protein>
<dbReference type="EMBL" id="CAEKKB010000002">
    <property type="protein sequence ID" value="CAB4299475.1"/>
    <property type="molecule type" value="Genomic_DNA"/>
</dbReference>
<evidence type="ECO:0000313" key="3">
    <source>
        <dbReference type="Proteomes" id="UP000507245"/>
    </source>
</evidence>
<accession>A0A6J5WHC1</accession>
<keyword evidence="3" id="KW-1185">Reference proteome</keyword>
<feature type="region of interest" description="Disordered" evidence="1">
    <location>
        <begin position="1"/>
        <end position="29"/>
    </location>
</feature>
<proteinExistence type="predicted"/>
<dbReference type="Proteomes" id="UP000507245">
    <property type="component" value="Unassembled WGS sequence"/>
</dbReference>
<gene>
    <name evidence="2" type="ORF">ORAREDHAP_LOCUS13812</name>
</gene>
<evidence type="ECO:0000256" key="1">
    <source>
        <dbReference type="SAM" id="MobiDB-lite"/>
    </source>
</evidence>
<name>A0A6J5WHC1_PRUAR</name>
<dbReference type="AlphaFoldDB" id="A0A6J5WHC1"/>
<sequence>MARSKRTRSKGVATTQSATDPSHRDDTVSIQPNSFAAKTMTFPPGPMVLEQREQWRSFGCGVFAGGGGVRVWV</sequence>